<evidence type="ECO:0000256" key="3">
    <source>
        <dbReference type="ARBA" id="ARBA00023002"/>
    </source>
</evidence>
<dbReference type="PANTHER" id="PTHR42760:SF37">
    <property type="entry name" value="CLAVALDEHYDE DEHYDROGENASE"/>
    <property type="match status" value="1"/>
</dbReference>
<evidence type="ECO:0000256" key="4">
    <source>
        <dbReference type="RuleBase" id="RU000363"/>
    </source>
</evidence>
<comment type="similarity">
    <text evidence="1 4">Belongs to the short-chain dehydrogenases/reductases (SDR) family.</text>
</comment>
<evidence type="ECO:0000256" key="1">
    <source>
        <dbReference type="ARBA" id="ARBA00006484"/>
    </source>
</evidence>
<dbReference type="InterPro" id="IPR002347">
    <property type="entry name" value="SDR_fam"/>
</dbReference>
<dbReference type="Proteomes" id="UP001194746">
    <property type="component" value="Unassembled WGS sequence"/>
</dbReference>
<keyword evidence="6" id="KW-1185">Reference proteome</keyword>
<reference evidence="5" key="1">
    <citation type="journal article" date="2019" name="Beilstein J. Org. Chem.">
        <title>Nanangenines: drimane sesquiterpenoids as the dominant metabolite cohort of a novel Australian fungus, Aspergillus nanangensis.</title>
        <authorList>
            <person name="Lacey H.J."/>
            <person name="Gilchrist C.L.M."/>
            <person name="Crombie A."/>
            <person name="Kalaitzis J.A."/>
            <person name="Vuong D."/>
            <person name="Rutledge P.J."/>
            <person name="Turner P."/>
            <person name="Pitt J.I."/>
            <person name="Lacey E."/>
            <person name="Chooi Y.H."/>
            <person name="Piggott A.M."/>
        </authorList>
    </citation>
    <scope>NUCLEOTIDE SEQUENCE</scope>
    <source>
        <strain evidence="5">MST-FP2251</strain>
    </source>
</reference>
<dbReference type="Pfam" id="PF00106">
    <property type="entry name" value="adh_short"/>
    <property type="match status" value="1"/>
</dbReference>
<name>A0AAD4GRG7_ASPNN</name>
<dbReference type="EMBL" id="VCAU01000097">
    <property type="protein sequence ID" value="KAF9885358.1"/>
    <property type="molecule type" value="Genomic_DNA"/>
</dbReference>
<dbReference type="InterPro" id="IPR036291">
    <property type="entry name" value="NAD(P)-bd_dom_sf"/>
</dbReference>
<dbReference type="SUPFAM" id="SSF51735">
    <property type="entry name" value="NAD(P)-binding Rossmann-fold domains"/>
    <property type="match status" value="1"/>
</dbReference>
<evidence type="ECO:0000313" key="5">
    <source>
        <dbReference type="EMBL" id="KAF9885358.1"/>
    </source>
</evidence>
<reference evidence="5" key="2">
    <citation type="submission" date="2020-02" db="EMBL/GenBank/DDBJ databases">
        <authorList>
            <person name="Gilchrist C.L.M."/>
            <person name="Chooi Y.-H."/>
        </authorList>
    </citation>
    <scope>NUCLEOTIDE SEQUENCE</scope>
    <source>
        <strain evidence="5">MST-FP2251</strain>
    </source>
</reference>
<gene>
    <name evidence="5" type="ORF">FE257_012975</name>
</gene>
<accession>A0AAD4GRG7</accession>
<dbReference type="PANTHER" id="PTHR42760">
    <property type="entry name" value="SHORT-CHAIN DEHYDROGENASES/REDUCTASES FAMILY MEMBER"/>
    <property type="match status" value="1"/>
</dbReference>
<dbReference type="PRINTS" id="PR00080">
    <property type="entry name" value="SDRFAMILY"/>
</dbReference>
<dbReference type="CDD" id="cd05233">
    <property type="entry name" value="SDR_c"/>
    <property type="match status" value="1"/>
</dbReference>
<organism evidence="5 6">
    <name type="scientific">Aspergillus nanangensis</name>
    <dbReference type="NCBI Taxonomy" id="2582783"/>
    <lineage>
        <taxon>Eukaryota</taxon>
        <taxon>Fungi</taxon>
        <taxon>Dikarya</taxon>
        <taxon>Ascomycota</taxon>
        <taxon>Pezizomycotina</taxon>
        <taxon>Eurotiomycetes</taxon>
        <taxon>Eurotiomycetidae</taxon>
        <taxon>Eurotiales</taxon>
        <taxon>Aspergillaceae</taxon>
        <taxon>Aspergillus</taxon>
        <taxon>Aspergillus subgen. Circumdati</taxon>
    </lineage>
</organism>
<dbReference type="AlphaFoldDB" id="A0AAD4GRG7"/>
<keyword evidence="3" id="KW-0560">Oxidoreductase</keyword>
<evidence type="ECO:0000256" key="2">
    <source>
        <dbReference type="ARBA" id="ARBA00022857"/>
    </source>
</evidence>
<dbReference type="GO" id="GO:0016616">
    <property type="term" value="F:oxidoreductase activity, acting on the CH-OH group of donors, NAD or NADP as acceptor"/>
    <property type="evidence" value="ECO:0007669"/>
    <property type="project" value="TreeGrafter"/>
</dbReference>
<evidence type="ECO:0000313" key="6">
    <source>
        <dbReference type="Proteomes" id="UP001194746"/>
    </source>
</evidence>
<comment type="caution">
    <text evidence="5">The sequence shown here is derived from an EMBL/GenBank/DDBJ whole genome shotgun (WGS) entry which is preliminary data.</text>
</comment>
<dbReference type="Gene3D" id="3.40.50.720">
    <property type="entry name" value="NAD(P)-binding Rossmann-like Domain"/>
    <property type="match status" value="1"/>
</dbReference>
<keyword evidence="2" id="KW-0521">NADP</keyword>
<protein>
    <submittedName>
        <fullName evidence="5">Uncharacterized protein</fullName>
    </submittedName>
</protein>
<proteinExistence type="inferred from homology"/>
<sequence length="292" mass="32291">MLSFHQGFLDYTTRVYHDSYPAVSTSNHSDRAILITGATGGIGRGIATSFARAGACAIAIMGRNRSLLEQVEKDILQEAHDASIPRPNVLKLCTDTTDSDSVRNAALAVESSFGKLDILVNNAGRMESMDSLQDSDPTDWWRTFEVNIKGTYLVTHSFPGLLLRGHQKTIINISSIAALMQSENMSAYQITKSATLKFSDCIMGEYGKGGIISFCVHPGFVSTNLIGVIPKEETSMFIDSPDLCGDTLAWLTQERREWLAGRLISVNWDMTEFVSRREEIVQKDKLKMQVVL</sequence>
<dbReference type="PRINTS" id="PR00081">
    <property type="entry name" value="GDHRDH"/>
</dbReference>